<keyword evidence="7" id="KW-1185">Reference proteome</keyword>
<dbReference type="Pfam" id="PF02633">
    <property type="entry name" value="Creatininase"/>
    <property type="match status" value="1"/>
</dbReference>
<dbReference type="GO" id="GO:0046872">
    <property type="term" value="F:metal ion binding"/>
    <property type="evidence" value="ECO:0007669"/>
    <property type="project" value="UniProtKB-KW"/>
</dbReference>
<sequence length="237" mass="24942">MMLLPTGTSEDEKRRAAPVAVLPVGSFEQHGPCLPLATDTIVACAIAERVAASYDLFLLPPVTISCSHEHGAWPGTVSISHTTLTAVVTDIMASLRLSGPPRLALISGHGGNYVLSNIVQEANVAGPAMTLFPTREDWAAARTAAGLASGGHDDMHAGELEVSLLRHVCPELVRVGVERTDHQAAERKLLLVRGMAGYTRTGVIGEPSKGSADKGRLILQALVGSFKDHLDALTADM</sequence>
<dbReference type="SUPFAM" id="SSF102215">
    <property type="entry name" value="Creatininase"/>
    <property type="match status" value="1"/>
</dbReference>
<reference evidence="7" key="1">
    <citation type="submission" date="2016-06" db="EMBL/GenBank/DDBJ databases">
        <authorList>
            <person name="Varghese N."/>
        </authorList>
    </citation>
    <scope>NUCLEOTIDE SEQUENCE [LARGE SCALE GENOMIC DNA]</scope>
    <source>
        <strain evidence="7">DSM 43171</strain>
    </source>
</reference>
<dbReference type="OrthoDB" id="9801445at2"/>
<protein>
    <submittedName>
        <fullName evidence="6">Creatinine amidohydrolase</fullName>
    </submittedName>
</protein>
<dbReference type="EMBL" id="FMDN01000003">
    <property type="protein sequence ID" value="SCG40415.1"/>
    <property type="molecule type" value="Genomic_DNA"/>
</dbReference>
<keyword evidence="4" id="KW-0862">Zinc</keyword>
<comment type="similarity">
    <text evidence="5">Belongs to the creatininase superfamily.</text>
</comment>
<gene>
    <name evidence="6" type="ORF">GA0070560_1035</name>
</gene>
<organism evidence="6 7">
    <name type="scientific">Micromonospora halophytica</name>
    <dbReference type="NCBI Taxonomy" id="47864"/>
    <lineage>
        <taxon>Bacteria</taxon>
        <taxon>Bacillati</taxon>
        <taxon>Actinomycetota</taxon>
        <taxon>Actinomycetes</taxon>
        <taxon>Micromonosporales</taxon>
        <taxon>Micromonosporaceae</taxon>
        <taxon>Micromonospora</taxon>
    </lineage>
</organism>
<evidence type="ECO:0000313" key="6">
    <source>
        <dbReference type="EMBL" id="SCG40415.1"/>
    </source>
</evidence>
<dbReference type="Proteomes" id="UP000199408">
    <property type="component" value="Unassembled WGS sequence"/>
</dbReference>
<keyword evidence="3 6" id="KW-0378">Hydrolase</keyword>
<dbReference type="InterPro" id="IPR024087">
    <property type="entry name" value="Creatininase-like_sf"/>
</dbReference>
<evidence type="ECO:0000256" key="2">
    <source>
        <dbReference type="ARBA" id="ARBA00022723"/>
    </source>
</evidence>
<evidence type="ECO:0000256" key="3">
    <source>
        <dbReference type="ARBA" id="ARBA00022801"/>
    </source>
</evidence>
<dbReference type="GO" id="GO:0016811">
    <property type="term" value="F:hydrolase activity, acting on carbon-nitrogen (but not peptide) bonds, in linear amides"/>
    <property type="evidence" value="ECO:0007669"/>
    <property type="project" value="TreeGrafter"/>
</dbReference>
<evidence type="ECO:0000256" key="1">
    <source>
        <dbReference type="ARBA" id="ARBA00001947"/>
    </source>
</evidence>
<dbReference type="InterPro" id="IPR003785">
    <property type="entry name" value="Creatininase/forma_Hydrolase"/>
</dbReference>
<evidence type="ECO:0000256" key="4">
    <source>
        <dbReference type="ARBA" id="ARBA00022833"/>
    </source>
</evidence>
<dbReference type="Gene3D" id="3.40.50.10310">
    <property type="entry name" value="Creatininase"/>
    <property type="match status" value="1"/>
</dbReference>
<evidence type="ECO:0000313" key="7">
    <source>
        <dbReference type="Proteomes" id="UP000199408"/>
    </source>
</evidence>
<evidence type="ECO:0000256" key="5">
    <source>
        <dbReference type="ARBA" id="ARBA00024029"/>
    </source>
</evidence>
<dbReference type="RefSeq" id="WP_091292007.1">
    <property type="nucleotide sequence ID" value="NZ_FMDN01000003.1"/>
</dbReference>
<dbReference type="PANTHER" id="PTHR35005:SF1">
    <property type="entry name" value="2-AMINO-5-FORMYLAMINO-6-RIBOSYLAMINOPYRIMIDIN-4(3H)-ONE 5'-MONOPHOSPHATE DEFORMYLASE"/>
    <property type="match status" value="1"/>
</dbReference>
<dbReference type="GO" id="GO:0009231">
    <property type="term" value="P:riboflavin biosynthetic process"/>
    <property type="evidence" value="ECO:0007669"/>
    <property type="project" value="TreeGrafter"/>
</dbReference>
<dbReference type="AlphaFoldDB" id="A0A1C5H2Z6"/>
<accession>A0A1C5H2Z6</accession>
<proteinExistence type="inferred from homology"/>
<comment type="cofactor">
    <cofactor evidence="1">
        <name>Zn(2+)</name>
        <dbReference type="ChEBI" id="CHEBI:29105"/>
    </cofactor>
</comment>
<dbReference type="STRING" id="47864.GA0070560_1035"/>
<keyword evidence="2" id="KW-0479">Metal-binding</keyword>
<name>A0A1C5H2Z6_9ACTN</name>
<dbReference type="PANTHER" id="PTHR35005">
    <property type="entry name" value="3-DEHYDRO-SCYLLO-INOSOSE HYDROLASE"/>
    <property type="match status" value="1"/>
</dbReference>